<organism evidence="1 2">
    <name type="scientific">Nepenthes gracilis</name>
    <name type="common">Slender pitcher plant</name>
    <dbReference type="NCBI Taxonomy" id="150966"/>
    <lineage>
        <taxon>Eukaryota</taxon>
        <taxon>Viridiplantae</taxon>
        <taxon>Streptophyta</taxon>
        <taxon>Embryophyta</taxon>
        <taxon>Tracheophyta</taxon>
        <taxon>Spermatophyta</taxon>
        <taxon>Magnoliopsida</taxon>
        <taxon>eudicotyledons</taxon>
        <taxon>Gunneridae</taxon>
        <taxon>Pentapetalae</taxon>
        <taxon>Caryophyllales</taxon>
        <taxon>Nepenthaceae</taxon>
        <taxon>Nepenthes</taxon>
    </lineage>
</organism>
<reference evidence="1" key="1">
    <citation type="submission" date="2023-05" db="EMBL/GenBank/DDBJ databases">
        <title>Nepenthes gracilis genome sequencing.</title>
        <authorList>
            <person name="Fukushima K."/>
        </authorList>
    </citation>
    <scope>NUCLEOTIDE SEQUENCE</scope>
    <source>
        <strain evidence="1">SING2019-196</strain>
    </source>
</reference>
<sequence length="101" mass="10858">MIQKSESGLVDFSDTEISLAAAFLGFCCPDTVVESSAPATLHSYCTKVSELEHDRQPLNLATASKLGTTPTQLTPASKPSSYPCFSITEQHKPICISSQHQ</sequence>
<proteinExistence type="predicted"/>
<evidence type="ECO:0000313" key="2">
    <source>
        <dbReference type="Proteomes" id="UP001279734"/>
    </source>
</evidence>
<comment type="caution">
    <text evidence="1">The sequence shown here is derived from an EMBL/GenBank/DDBJ whole genome shotgun (WGS) entry which is preliminary data.</text>
</comment>
<evidence type="ECO:0000313" key="1">
    <source>
        <dbReference type="EMBL" id="GMH21094.1"/>
    </source>
</evidence>
<name>A0AAD3T1W9_NEPGR</name>
<dbReference type="EMBL" id="BSYO01000022">
    <property type="protein sequence ID" value="GMH21094.1"/>
    <property type="molecule type" value="Genomic_DNA"/>
</dbReference>
<dbReference type="AlphaFoldDB" id="A0AAD3T1W9"/>
<keyword evidence="2" id="KW-1185">Reference proteome</keyword>
<protein>
    <submittedName>
        <fullName evidence="1">Uncharacterized protein</fullName>
    </submittedName>
</protein>
<accession>A0AAD3T1W9</accession>
<gene>
    <name evidence="1" type="ORF">Nepgr_022936</name>
</gene>
<dbReference type="Proteomes" id="UP001279734">
    <property type="component" value="Unassembled WGS sequence"/>
</dbReference>